<accession>A0A388LRR0</accession>
<protein>
    <submittedName>
        <fullName evidence="2">Uncharacterized protein</fullName>
    </submittedName>
</protein>
<dbReference type="EMBL" id="BFEA01000501">
    <property type="protein sequence ID" value="GBG85028.1"/>
    <property type="molecule type" value="Genomic_DNA"/>
</dbReference>
<sequence length="266" mass="29678">MKDASRSESEENARTDDEGGDSESETTTDSKEEEGSCAQHESDNVSSDANNDEEEETSYYSNDEDSQKSWSNLKRKRESEGTLGGGVEGENVETNKQLVRMESSSPQPTLRPRAQASRVLILPLGGACQAWLDNLLSKYGVVAADLDTKISRDDIKAAWHKQFQVEPVEIKAMDKLMVFEQGTLPSVDWIAEYERLTPVSNIQMGFKVIKHYFISRSCPALGNALTHVENTLTIPTEFFDKVTQIIVTNEKAKNLHRLFAIGPSRD</sequence>
<feature type="region of interest" description="Disordered" evidence="1">
    <location>
        <begin position="1"/>
        <end position="111"/>
    </location>
</feature>
<evidence type="ECO:0000256" key="1">
    <source>
        <dbReference type="SAM" id="MobiDB-lite"/>
    </source>
</evidence>
<proteinExistence type="predicted"/>
<dbReference type="Proteomes" id="UP000265515">
    <property type="component" value="Unassembled WGS sequence"/>
</dbReference>
<organism evidence="2 3">
    <name type="scientific">Chara braunii</name>
    <name type="common">Braun's stonewort</name>
    <dbReference type="NCBI Taxonomy" id="69332"/>
    <lineage>
        <taxon>Eukaryota</taxon>
        <taxon>Viridiplantae</taxon>
        <taxon>Streptophyta</taxon>
        <taxon>Charophyceae</taxon>
        <taxon>Charales</taxon>
        <taxon>Characeae</taxon>
        <taxon>Chara</taxon>
    </lineage>
</organism>
<keyword evidence="3" id="KW-1185">Reference proteome</keyword>
<comment type="caution">
    <text evidence="2">The sequence shown here is derived from an EMBL/GenBank/DDBJ whole genome shotgun (WGS) entry which is preliminary data.</text>
</comment>
<feature type="compositionally biased region" description="Basic and acidic residues" evidence="1">
    <location>
        <begin position="1"/>
        <end position="17"/>
    </location>
</feature>
<reference evidence="2 3" key="1">
    <citation type="journal article" date="2018" name="Cell">
        <title>The Chara Genome: Secondary Complexity and Implications for Plant Terrestrialization.</title>
        <authorList>
            <person name="Nishiyama T."/>
            <person name="Sakayama H."/>
            <person name="Vries J.D."/>
            <person name="Buschmann H."/>
            <person name="Saint-Marcoux D."/>
            <person name="Ullrich K.K."/>
            <person name="Haas F.B."/>
            <person name="Vanderstraeten L."/>
            <person name="Becker D."/>
            <person name="Lang D."/>
            <person name="Vosolsobe S."/>
            <person name="Rombauts S."/>
            <person name="Wilhelmsson P.K.I."/>
            <person name="Janitza P."/>
            <person name="Kern R."/>
            <person name="Heyl A."/>
            <person name="Rumpler F."/>
            <person name="Villalobos L.I.A.C."/>
            <person name="Clay J.M."/>
            <person name="Skokan R."/>
            <person name="Toyoda A."/>
            <person name="Suzuki Y."/>
            <person name="Kagoshima H."/>
            <person name="Schijlen E."/>
            <person name="Tajeshwar N."/>
            <person name="Catarino B."/>
            <person name="Hetherington A.J."/>
            <person name="Saltykova A."/>
            <person name="Bonnot C."/>
            <person name="Breuninger H."/>
            <person name="Symeonidi A."/>
            <person name="Radhakrishnan G.V."/>
            <person name="Van Nieuwerburgh F."/>
            <person name="Deforce D."/>
            <person name="Chang C."/>
            <person name="Karol K.G."/>
            <person name="Hedrich R."/>
            <person name="Ulvskov P."/>
            <person name="Glockner G."/>
            <person name="Delwiche C.F."/>
            <person name="Petrasek J."/>
            <person name="Van de Peer Y."/>
            <person name="Friml J."/>
            <person name="Beilby M."/>
            <person name="Dolan L."/>
            <person name="Kohara Y."/>
            <person name="Sugano S."/>
            <person name="Fujiyama A."/>
            <person name="Delaux P.-M."/>
            <person name="Quint M."/>
            <person name="TheiBen G."/>
            <person name="Hagemann M."/>
            <person name="Harholt J."/>
            <person name="Dunand C."/>
            <person name="Zachgo S."/>
            <person name="Langdale J."/>
            <person name="Maumus F."/>
            <person name="Straeten D.V.D."/>
            <person name="Gould S.B."/>
            <person name="Rensing S.A."/>
        </authorList>
    </citation>
    <scope>NUCLEOTIDE SEQUENCE [LARGE SCALE GENOMIC DNA]</scope>
    <source>
        <strain evidence="2 3">S276</strain>
    </source>
</reference>
<dbReference type="Gramene" id="GBG85028">
    <property type="protein sequence ID" value="GBG85028"/>
    <property type="gene ID" value="CBR_g39492"/>
</dbReference>
<name>A0A388LRR0_CHABU</name>
<evidence type="ECO:0000313" key="2">
    <source>
        <dbReference type="EMBL" id="GBG85028.1"/>
    </source>
</evidence>
<evidence type="ECO:0000313" key="3">
    <source>
        <dbReference type="Proteomes" id="UP000265515"/>
    </source>
</evidence>
<dbReference type="AlphaFoldDB" id="A0A388LRR0"/>
<gene>
    <name evidence="2" type="ORF">CBR_g39492</name>
</gene>